<gene>
    <name evidence="1" type="ORF">DRF68_10075</name>
</gene>
<dbReference type="RefSeq" id="WP_116098544.1">
    <property type="nucleotide sequence ID" value="NZ_QNVU01000017.1"/>
</dbReference>
<evidence type="ECO:0000313" key="2">
    <source>
        <dbReference type="Proteomes" id="UP000256924"/>
    </source>
</evidence>
<sequence length="295" mass="34903">MKRIIVILLILTFNSFDSQIRKEISILTDSMNSIFEKLPYDHFSEEDIKQIDLLQKLRQKFRLEVNDNELVYIYKNEFTPKVKDEALTEIYKRKNIDKIKLFKETVHLKDTLKLSEYDTYLIQGIFFDAITENDYKITNYLTDYIFSAEPLNIPLIEDITHRIPKNKIYYEKAKKVAVENNAKYLLSYVAEFKNENDIELIKSYGSDSYFAIQKFPSEEFLPFLELMAEKDSKKYEYLATVASFCKNKKSAQLIDKVFKVLNRDNSNVNLFEHFLSEVNKCPMHKKSGENSPLDY</sequence>
<dbReference type="Proteomes" id="UP000256924">
    <property type="component" value="Unassembled WGS sequence"/>
</dbReference>
<evidence type="ECO:0008006" key="3">
    <source>
        <dbReference type="Google" id="ProtNLM"/>
    </source>
</evidence>
<proteinExistence type="predicted"/>
<dbReference type="AlphaFoldDB" id="A0A3D9B868"/>
<protein>
    <recommendedName>
        <fullName evidence="3">HEAT repeat domain-containing protein</fullName>
    </recommendedName>
</protein>
<name>A0A3D9B868_9FLAO</name>
<evidence type="ECO:0000313" key="1">
    <source>
        <dbReference type="EMBL" id="REC49793.1"/>
    </source>
</evidence>
<reference evidence="1 2" key="1">
    <citation type="journal article" date="2004" name="Emerg. Infect. Dis.">
        <title>Amoebae-resisting bacteria isolated from human nasal swabs by amoebal coculture.</title>
        <authorList>
            <person name="Greub G."/>
            <person name="La Scola B."/>
            <person name="Raoult D."/>
        </authorList>
    </citation>
    <scope>NUCLEOTIDE SEQUENCE [LARGE SCALE GENOMIC DNA]</scope>
    <source>
        <strain evidence="1 2">CCUG 51329</strain>
    </source>
</reference>
<keyword evidence="2" id="KW-1185">Reference proteome</keyword>
<comment type="caution">
    <text evidence="1">The sequence shown here is derived from an EMBL/GenBank/DDBJ whole genome shotgun (WGS) entry which is preliminary data.</text>
</comment>
<organism evidence="1 2">
    <name type="scientific">Candidatus Chryseobacterium massiliense</name>
    <dbReference type="NCBI Taxonomy" id="204089"/>
    <lineage>
        <taxon>Bacteria</taxon>
        <taxon>Pseudomonadati</taxon>
        <taxon>Bacteroidota</taxon>
        <taxon>Flavobacteriia</taxon>
        <taxon>Flavobacteriales</taxon>
        <taxon>Weeksellaceae</taxon>
        <taxon>Chryseobacterium group</taxon>
        <taxon>Chryseobacterium</taxon>
    </lineage>
</organism>
<dbReference type="EMBL" id="QNVU01000017">
    <property type="protein sequence ID" value="REC49793.1"/>
    <property type="molecule type" value="Genomic_DNA"/>
</dbReference>
<accession>A0A3D9B868</accession>